<evidence type="ECO:0000259" key="11">
    <source>
        <dbReference type="Pfam" id="PF00593"/>
    </source>
</evidence>
<dbReference type="FunFam" id="2.60.40.1120:FF:000003">
    <property type="entry name" value="Outer membrane protein Omp121"/>
    <property type="match status" value="1"/>
</dbReference>
<dbReference type="Gene3D" id="2.40.170.20">
    <property type="entry name" value="TonB-dependent receptor, beta-barrel domain"/>
    <property type="match status" value="1"/>
</dbReference>
<proteinExistence type="inferred from homology"/>
<evidence type="ECO:0000313" key="13">
    <source>
        <dbReference type="EMBL" id="MBC8603872.1"/>
    </source>
</evidence>
<evidence type="ECO:0000256" key="7">
    <source>
        <dbReference type="ARBA" id="ARBA00023237"/>
    </source>
</evidence>
<dbReference type="InterPro" id="IPR023996">
    <property type="entry name" value="TonB-dep_OMP_SusC/RagA"/>
</dbReference>
<dbReference type="Gene3D" id="2.170.130.10">
    <property type="entry name" value="TonB-dependent receptor, plug domain"/>
    <property type="match status" value="1"/>
</dbReference>
<keyword evidence="16" id="KW-1185">Reference proteome</keyword>
<comment type="similarity">
    <text evidence="8 9">Belongs to the TonB-dependent receptor family.</text>
</comment>
<reference evidence="14 15" key="1">
    <citation type="submission" date="2018-07" db="EMBL/GenBank/DDBJ databases">
        <title>Parabacteroides acidifaciens nov. sp., isolated from human feces.</title>
        <authorList>
            <person name="Wang Y.J."/>
        </authorList>
    </citation>
    <scope>NUCLEOTIDE SEQUENCE [LARGE SCALE GENOMIC DNA]</scope>
    <source>
        <strain evidence="14 15">426-9</strain>
    </source>
</reference>
<dbReference type="EMBL" id="JACRTI010000091">
    <property type="protein sequence ID" value="MBC8603872.1"/>
    <property type="molecule type" value="Genomic_DNA"/>
</dbReference>
<dbReference type="Proteomes" id="UP000256321">
    <property type="component" value="Unassembled WGS sequence"/>
</dbReference>
<evidence type="ECO:0000313" key="14">
    <source>
        <dbReference type="EMBL" id="RDU47382.1"/>
    </source>
</evidence>
<dbReference type="RefSeq" id="WP_115501371.1">
    <property type="nucleotide sequence ID" value="NZ_JACRTI010000091.1"/>
</dbReference>
<organism evidence="14 15">
    <name type="scientific">Parabacteroides acidifaciens</name>
    <dbReference type="NCBI Taxonomy" id="2290935"/>
    <lineage>
        <taxon>Bacteria</taxon>
        <taxon>Pseudomonadati</taxon>
        <taxon>Bacteroidota</taxon>
        <taxon>Bacteroidia</taxon>
        <taxon>Bacteroidales</taxon>
        <taxon>Tannerellaceae</taxon>
        <taxon>Parabacteroides</taxon>
    </lineage>
</organism>
<feature type="domain" description="TonB-dependent receptor-like beta-barrel" evidence="11">
    <location>
        <begin position="523"/>
        <end position="1098"/>
    </location>
</feature>
<dbReference type="InterPro" id="IPR008969">
    <property type="entry name" value="CarboxyPept-like_regulatory"/>
</dbReference>
<dbReference type="InterPro" id="IPR036942">
    <property type="entry name" value="Beta-barrel_TonB_sf"/>
</dbReference>
<feature type="domain" description="TonB-dependent receptor plug" evidence="12">
    <location>
        <begin position="221"/>
        <end position="328"/>
    </location>
</feature>
<dbReference type="NCBIfam" id="TIGR04056">
    <property type="entry name" value="OMP_RagA_SusC"/>
    <property type="match status" value="1"/>
</dbReference>
<evidence type="ECO:0000259" key="12">
    <source>
        <dbReference type="Pfam" id="PF07715"/>
    </source>
</evidence>
<dbReference type="InterPro" id="IPR037066">
    <property type="entry name" value="Plug_dom_sf"/>
</dbReference>
<evidence type="ECO:0000256" key="4">
    <source>
        <dbReference type="ARBA" id="ARBA00022692"/>
    </source>
</evidence>
<keyword evidence="14" id="KW-0675">Receptor</keyword>
<dbReference type="Pfam" id="PF13715">
    <property type="entry name" value="CarbopepD_reg_2"/>
    <property type="match status" value="1"/>
</dbReference>
<gene>
    <name evidence="14" type="ORF">DWU89_19895</name>
    <name evidence="13" type="ORF">H8784_19385</name>
</gene>
<evidence type="ECO:0000256" key="6">
    <source>
        <dbReference type="ARBA" id="ARBA00023136"/>
    </source>
</evidence>
<reference evidence="13 16" key="2">
    <citation type="submission" date="2020-08" db="EMBL/GenBank/DDBJ databases">
        <title>Genome public.</title>
        <authorList>
            <person name="Liu C."/>
            <person name="Sun Q."/>
        </authorList>
    </citation>
    <scope>NUCLEOTIDE SEQUENCE [LARGE SCALE GENOMIC DNA]</scope>
    <source>
        <strain evidence="13 16">426_9</strain>
    </source>
</reference>
<dbReference type="EMBL" id="QREV01000091">
    <property type="protein sequence ID" value="RDU47382.1"/>
    <property type="molecule type" value="Genomic_DNA"/>
</dbReference>
<dbReference type="AlphaFoldDB" id="A0A3D8H9R4"/>
<dbReference type="SUPFAM" id="SSF56935">
    <property type="entry name" value="Porins"/>
    <property type="match status" value="1"/>
</dbReference>
<keyword evidence="7 8" id="KW-0998">Cell outer membrane</keyword>
<comment type="subcellular location">
    <subcellularLocation>
        <location evidence="1 8">Cell outer membrane</location>
        <topology evidence="1 8">Multi-pass membrane protein</topology>
    </subcellularLocation>
</comment>
<keyword evidence="4 8" id="KW-0812">Transmembrane</keyword>
<accession>A0A3D8H9R4</accession>
<evidence type="ECO:0000256" key="1">
    <source>
        <dbReference type="ARBA" id="ARBA00004571"/>
    </source>
</evidence>
<evidence type="ECO:0000256" key="10">
    <source>
        <dbReference type="SAM" id="Coils"/>
    </source>
</evidence>
<keyword evidence="6 8" id="KW-0472">Membrane</keyword>
<dbReference type="Gene3D" id="2.60.40.1120">
    <property type="entry name" value="Carboxypeptidase-like, regulatory domain"/>
    <property type="match status" value="1"/>
</dbReference>
<evidence type="ECO:0000256" key="5">
    <source>
        <dbReference type="ARBA" id="ARBA00023077"/>
    </source>
</evidence>
<evidence type="ECO:0000313" key="16">
    <source>
        <dbReference type="Proteomes" id="UP000629596"/>
    </source>
</evidence>
<comment type="caution">
    <text evidence="14">The sequence shown here is derived from an EMBL/GenBank/DDBJ whole genome shotgun (WGS) entry which is preliminary data.</text>
</comment>
<dbReference type="NCBIfam" id="TIGR04057">
    <property type="entry name" value="SusC_RagA_signa"/>
    <property type="match status" value="1"/>
</dbReference>
<evidence type="ECO:0000256" key="8">
    <source>
        <dbReference type="PROSITE-ProRule" id="PRU01360"/>
    </source>
</evidence>
<feature type="coiled-coil region" evidence="10">
    <location>
        <begin position="54"/>
        <end position="114"/>
    </location>
</feature>
<dbReference type="Pfam" id="PF07715">
    <property type="entry name" value="Plug"/>
    <property type="match status" value="1"/>
</dbReference>
<dbReference type="InterPro" id="IPR023997">
    <property type="entry name" value="TonB-dep_OMP_SusC/RagA_CS"/>
</dbReference>
<dbReference type="InterPro" id="IPR000531">
    <property type="entry name" value="Beta-barrel_TonB"/>
</dbReference>
<dbReference type="GO" id="GO:0009279">
    <property type="term" value="C:cell outer membrane"/>
    <property type="evidence" value="ECO:0007669"/>
    <property type="project" value="UniProtKB-SubCell"/>
</dbReference>
<sequence length="1128" mass="128174">MDKILFIRQNHKDFAGRASYLLSRTVLKQLICVSGLLVLLQFAGISSLYAQGVKISLNKENATLEEIFQEIETKTGYKFVYNTSEINRNERASIQETEQELNEILQNLFRTKQNISFRISNKHIALFKAQIKKISGTVLDPQGETVIGANVLVKGTTNGTITDIDGKFSLEAAEGDILQISYIGYNTQEITLGKQSTLKITLKEDQQALEEVVVIGYGAVKKKDLTGAITQVKTDKYATQQSTNVLDMLNGTVAGFNSNIGTSASGASEMEIRGPSSLSANNSPLVVLDGVIFNGSINDINPSDIETVDVLKDASSAAVYGSRSAAGVVIINTKRGKSEKMTINFSAQLGLTDFTNEIRPNDLDGFIQRRQDFQRRINPDKPEGYYNNPNNLPEGIDINTWQKYDVSYQEDPIRTWMTRINLREIEQENFLNGNTYDWFAEATRPGLRQNYNVNISGGIGKTKYYWSLGYTDNQGYLKGDEYKTIRSRMNADTKVTDFLTVGINAQFSNKDESNEAIKLSDIRTQSPLGQPYDENGELKWYPHDDSGVEKNPFLLYKERDKFNITQNLFANIYADLQLPFGFSYKVSFINRYDWQKNYYYDPSTIPTGNKTGGFGQRINSSLYEWQIDNIISWKKAFGIHDFYATFLYNAEKKQTWKDTGENINFTPSEALGFHQLGAGSSPSIKNEDTYSTGTAIMGRLNYTLMNRYLLTLSIRRDGYSAFGLENPYATFPSGALAWNLSDEAFFNVKWINNLKIRASYGINGNRDIGIYDALAKLETTKYLTDGTFISGIYSNSLANRFLKWEKTKALNLGIDFSVLENRLTGSLDYYDMTTNDLLLKRSLPTIIGYENVMSNMGELKNKGFEMTLNSYNIQNENFYWNSTFTFSFNRNKIKHLYGEMIDILDKNGNIIGQREADDISNSWFIGQSIDRIWDYRFDGIYQLGEEDIAKSFGKAPGDTKLYDLNGDGVSTQEDKIFQGYTKPRYRLGLRNDFTIFKNFQISCFIRADLGHWGKNGLLSSKSQVEDRRNEYALPYWTPENPTNKYTRLNTVDTPEYSIYESRSFVRLQDLSIAYNIPENITKNLKVGRCKVYLSGRNLITFTKWSGWDPESENKPMPRIFTFGIDVTL</sequence>
<dbReference type="Pfam" id="PF00593">
    <property type="entry name" value="TonB_dep_Rec_b-barrel"/>
    <property type="match status" value="1"/>
</dbReference>
<evidence type="ECO:0000313" key="15">
    <source>
        <dbReference type="Proteomes" id="UP000256321"/>
    </source>
</evidence>
<dbReference type="PROSITE" id="PS52016">
    <property type="entry name" value="TONB_DEPENDENT_REC_3"/>
    <property type="match status" value="1"/>
</dbReference>
<dbReference type="Proteomes" id="UP000629596">
    <property type="component" value="Unassembled WGS sequence"/>
</dbReference>
<protein>
    <submittedName>
        <fullName evidence="14">TonB-dependent receptor</fullName>
    </submittedName>
</protein>
<evidence type="ECO:0000256" key="9">
    <source>
        <dbReference type="RuleBase" id="RU003357"/>
    </source>
</evidence>
<evidence type="ECO:0000256" key="2">
    <source>
        <dbReference type="ARBA" id="ARBA00022448"/>
    </source>
</evidence>
<keyword evidence="3 8" id="KW-1134">Transmembrane beta strand</keyword>
<name>A0A3D8H9R4_9BACT</name>
<keyword evidence="5 9" id="KW-0798">TonB box</keyword>
<keyword evidence="2 8" id="KW-0813">Transport</keyword>
<dbReference type="InterPro" id="IPR039426">
    <property type="entry name" value="TonB-dep_rcpt-like"/>
</dbReference>
<dbReference type="InterPro" id="IPR012910">
    <property type="entry name" value="Plug_dom"/>
</dbReference>
<dbReference type="SUPFAM" id="SSF49464">
    <property type="entry name" value="Carboxypeptidase regulatory domain-like"/>
    <property type="match status" value="1"/>
</dbReference>
<evidence type="ECO:0000256" key="3">
    <source>
        <dbReference type="ARBA" id="ARBA00022452"/>
    </source>
</evidence>
<keyword evidence="10" id="KW-0175">Coiled coil</keyword>